<dbReference type="SUPFAM" id="SSF81514">
    <property type="entry name" value="Subunit X (non-heme 7 kDa protein) of cytochrome bc1 complex (Ubiquinol-cytochrome c reductase)"/>
    <property type="match status" value="1"/>
</dbReference>
<dbReference type="GO" id="GO:0045275">
    <property type="term" value="C:respiratory chain complex III"/>
    <property type="evidence" value="ECO:0007669"/>
    <property type="project" value="UniProtKB-UniRule"/>
</dbReference>
<evidence type="ECO:0000256" key="11">
    <source>
        <dbReference type="RuleBase" id="RU368056"/>
    </source>
</evidence>
<proteinExistence type="inferred from homology"/>
<dbReference type="KEGG" id="dhe:111605270"/>
<evidence type="ECO:0000256" key="4">
    <source>
        <dbReference type="ARBA" id="ARBA00022660"/>
    </source>
</evidence>
<organism evidence="12 13">
    <name type="scientific">Drosophila hydei</name>
    <name type="common">Fruit fly</name>
    <dbReference type="NCBI Taxonomy" id="7224"/>
    <lineage>
        <taxon>Eukaryota</taxon>
        <taxon>Metazoa</taxon>
        <taxon>Ecdysozoa</taxon>
        <taxon>Arthropoda</taxon>
        <taxon>Hexapoda</taxon>
        <taxon>Insecta</taxon>
        <taxon>Pterygota</taxon>
        <taxon>Neoptera</taxon>
        <taxon>Endopterygota</taxon>
        <taxon>Diptera</taxon>
        <taxon>Brachycera</taxon>
        <taxon>Muscomorpha</taxon>
        <taxon>Ephydroidea</taxon>
        <taxon>Drosophilidae</taxon>
        <taxon>Drosophila</taxon>
    </lineage>
</organism>
<dbReference type="PANTHER" id="PTHR12980:SF0">
    <property type="entry name" value="CYTOCHROME B-C1 COMPLEX SUBUNIT 9"/>
    <property type="match status" value="1"/>
</dbReference>
<evidence type="ECO:0000256" key="1">
    <source>
        <dbReference type="ARBA" id="ARBA00004434"/>
    </source>
</evidence>
<comment type="subunit">
    <text evidence="11">Component of the ubiquinol-cytochrome c oxidoreductase (cytochrome b-c1 complex, complex III, CIII), a multisubunit enzyme composed of 3 respiratory subunits cytochrome b, cytochrome c1 and Rieske protein, 2 core protein subunits, and additional low-molecular weight protein subunits.</text>
</comment>
<dbReference type="OrthoDB" id="44067at2759"/>
<comment type="similarity">
    <text evidence="2 11">Belongs to the UQCR10/QCR9 family.</text>
</comment>
<accession>A0A6J1MFE4</accession>
<keyword evidence="10 11" id="KW-0472">Membrane</keyword>
<dbReference type="Pfam" id="PF05365">
    <property type="entry name" value="UCR_UQCRX_QCR9"/>
    <property type="match status" value="1"/>
</dbReference>
<dbReference type="InterPro" id="IPR036656">
    <property type="entry name" value="QCR9_sf"/>
</dbReference>
<feature type="transmembrane region" description="Helical" evidence="11">
    <location>
        <begin position="12"/>
        <end position="30"/>
    </location>
</feature>
<keyword evidence="6 11" id="KW-0999">Mitochondrion inner membrane</keyword>
<dbReference type="FunFam" id="1.20.5.260:FF:000001">
    <property type="entry name" value="Cytochrome b-c1 complex subunit 9"/>
    <property type="match status" value="1"/>
</dbReference>
<dbReference type="GO" id="GO:0006122">
    <property type="term" value="P:mitochondrial electron transport, ubiquinol to cytochrome c"/>
    <property type="evidence" value="ECO:0007669"/>
    <property type="project" value="UniProtKB-UniRule"/>
</dbReference>
<keyword evidence="4 11" id="KW-0679">Respiratory chain</keyword>
<evidence type="ECO:0000256" key="10">
    <source>
        <dbReference type="ARBA" id="ARBA00023136"/>
    </source>
</evidence>
<evidence type="ECO:0000256" key="8">
    <source>
        <dbReference type="ARBA" id="ARBA00022989"/>
    </source>
</evidence>
<dbReference type="GeneID" id="111605270"/>
<dbReference type="RefSeq" id="XP_023179481.1">
    <property type="nucleotide sequence ID" value="XM_023323713.2"/>
</dbReference>
<keyword evidence="9 11" id="KW-0496">Mitochondrion</keyword>
<name>A0A6J1MFE4_DROHY</name>
<evidence type="ECO:0000256" key="6">
    <source>
        <dbReference type="ARBA" id="ARBA00022792"/>
    </source>
</evidence>
<dbReference type="GO" id="GO:0005743">
    <property type="term" value="C:mitochondrial inner membrane"/>
    <property type="evidence" value="ECO:0007669"/>
    <property type="project" value="UniProtKB-SubCell"/>
</dbReference>
<dbReference type="Proteomes" id="UP000504633">
    <property type="component" value="Unplaced"/>
</dbReference>
<keyword evidence="12" id="KW-1185">Reference proteome</keyword>
<keyword evidence="3 11" id="KW-0813">Transport</keyword>
<dbReference type="InterPro" id="IPR008027">
    <property type="entry name" value="QCR9"/>
</dbReference>
<evidence type="ECO:0000313" key="12">
    <source>
        <dbReference type="Proteomes" id="UP000504633"/>
    </source>
</evidence>
<dbReference type="CTD" id="45401"/>
<comment type="subcellular location">
    <subcellularLocation>
        <location evidence="1 11">Mitochondrion inner membrane</location>
        <topology evidence="1 11">Single-pass membrane protein</topology>
    </subcellularLocation>
</comment>
<evidence type="ECO:0000313" key="13">
    <source>
        <dbReference type="RefSeq" id="XP_023179481.1"/>
    </source>
</evidence>
<evidence type="ECO:0000256" key="3">
    <source>
        <dbReference type="ARBA" id="ARBA00022448"/>
    </source>
</evidence>
<keyword evidence="5 11" id="KW-0812">Transmembrane</keyword>
<keyword evidence="8 11" id="KW-1133">Transmembrane helix</keyword>
<reference evidence="13" key="1">
    <citation type="submission" date="2025-08" db="UniProtKB">
        <authorList>
            <consortium name="RefSeq"/>
        </authorList>
    </citation>
    <scope>IDENTIFICATION</scope>
    <source>
        <strain evidence="13">15085-1641.00</strain>
        <tissue evidence="13">Whole body</tissue>
    </source>
</reference>
<gene>
    <name evidence="13" type="primary">LOC111605270</name>
</gene>
<keyword evidence="7 11" id="KW-0249">Electron transport</keyword>
<evidence type="ECO:0000256" key="7">
    <source>
        <dbReference type="ARBA" id="ARBA00022982"/>
    </source>
</evidence>
<evidence type="ECO:0000256" key="9">
    <source>
        <dbReference type="ARBA" id="ARBA00023128"/>
    </source>
</evidence>
<dbReference type="PANTHER" id="PTHR12980">
    <property type="entry name" value="UBIQUINOL-CYTOCHROME C REDUCTASE COMPLEX, SUBUNIT X"/>
    <property type="match status" value="1"/>
</dbReference>
<protein>
    <recommendedName>
        <fullName evidence="11">Complex III subunit 9</fullName>
    </recommendedName>
</protein>
<evidence type="ECO:0000256" key="5">
    <source>
        <dbReference type="ARBA" id="ARBA00022692"/>
    </source>
</evidence>
<dbReference type="AlphaFoldDB" id="A0A6J1MFE4"/>
<dbReference type="OMA" id="IKHKYEV"/>
<evidence type="ECO:0000256" key="2">
    <source>
        <dbReference type="ARBA" id="ARBA00007856"/>
    </source>
</evidence>
<sequence>MKVIYNTLFKRTSTYAVAIMASAFFFERAIDVSANMIFDTVNKGKLWKDIKGKYE</sequence>
<dbReference type="Gene3D" id="1.20.5.260">
    <property type="entry name" value="Cytochrome b-c1 complex subunit 9"/>
    <property type="match status" value="1"/>
</dbReference>
<comment type="function">
    <text evidence="11">Component of the ubiquinol-cytochrome c oxidoreductase, a multisubunit transmembrane complex that is part of the mitochondrial electron transport chain which drives oxidative phosphorylation. The complex plays an important role in the uptake of multiple carbon sources present in different host niches.</text>
</comment>